<dbReference type="InterPro" id="IPR050490">
    <property type="entry name" value="Bact_solute-bd_prot1"/>
</dbReference>
<dbReference type="OrthoDB" id="2513534at2"/>
<comment type="subcellular location">
    <subcellularLocation>
        <location evidence="1">Cell envelope</location>
    </subcellularLocation>
</comment>
<protein>
    <submittedName>
        <fullName evidence="6">Carbohydrate ABC transporter substrate-binding protein (CUT1 family)</fullName>
    </submittedName>
</protein>
<evidence type="ECO:0000256" key="2">
    <source>
        <dbReference type="ARBA" id="ARBA00008520"/>
    </source>
</evidence>
<keyword evidence="4 5" id="KW-0732">Signal</keyword>
<evidence type="ECO:0000256" key="4">
    <source>
        <dbReference type="ARBA" id="ARBA00022729"/>
    </source>
</evidence>
<evidence type="ECO:0000256" key="3">
    <source>
        <dbReference type="ARBA" id="ARBA00022448"/>
    </source>
</evidence>
<comment type="caution">
    <text evidence="6">The sequence shown here is derived from an EMBL/GenBank/DDBJ whole genome shotgun (WGS) entry which is preliminary data.</text>
</comment>
<feature type="signal peptide" evidence="5">
    <location>
        <begin position="1"/>
        <end position="35"/>
    </location>
</feature>
<accession>A0A543C0A1</accession>
<proteinExistence type="inferred from homology"/>
<keyword evidence="7" id="KW-1185">Reference proteome</keyword>
<dbReference type="SUPFAM" id="SSF53850">
    <property type="entry name" value="Periplasmic binding protein-like II"/>
    <property type="match status" value="1"/>
</dbReference>
<dbReference type="RefSeq" id="WP_141962522.1">
    <property type="nucleotide sequence ID" value="NZ_VFOZ01000002.1"/>
</dbReference>
<gene>
    <name evidence="6" type="ORF">FB559_7800</name>
</gene>
<reference evidence="6 7" key="1">
    <citation type="submission" date="2019-06" db="EMBL/GenBank/DDBJ databases">
        <title>Sequencing the genomes of 1000 actinobacteria strains.</title>
        <authorList>
            <person name="Klenk H.-P."/>
        </authorList>
    </citation>
    <scope>NUCLEOTIDE SEQUENCE [LARGE SCALE GENOMIC DNA]</scope>
    <source>
        <strain evidence="6 7">DSM 102200</strain>
    </source>
</reference>
<evidence type="ECO:0000256" key="5">
    <source>
        <dbReference type="SAM" id="SignalP"/>
    </source>
</evidence>
<comment type="similarity">
    <text evidence="2">Belongs to the bacterial solute-binding protein 1 family.</text>
</comment>
<name>A0A543C0A1_9ACTN</name>
<dbReference type="GO" id="GO:0030313">
    <property type="term" value="C:cell envelope"/>
    <property type="evidence" value="ECO:0007669"/>
    <property type="project" value="UniProtKB-SubCell"/>
</dbReference>
<keyword evidence="3" id="KW-0813">Transport</keyword>
<sequence>MTVKVRADGARRSGKGRSRAALMALSGVLALSAVAACGGHDGGGARGGTTGAQGDFKQAPQSDGPLTIWVDATRLAAAKLYQKTHPTVKLNIVSYDGDADGSHYLQTKVSLFNRTRKGWPDVVFSTQNNETSWAVPAGFTAPLNKGLIAQSALSGWAHGAGDPCTVNGTLYCLRNDLAQTVLWYNDSLMKKWGYQVPATWEDYEALGKKVATEHPGYLVGSAGDNFTPEIYMWASKCGANQITGPKAVTVNTTSANCSRMATLLDTLVKNRTMSKSSVFSSDFDKNQAGKILMLPGPSWFGGALFEGTFKTPKGQVAVAPMPQWSGDPTPTVGNVGGGTWLLSAHSAHLKAATDFLTWVTTANDYQGQVAPGYPAYAPAAKVWLANQASSHYYANDIAAPLQAAAGQVWSGWGYGQFSQESIWAATVTPGMTGGKPIVSLLPAWQKAIVNYARSDGYQVKVGP</sequence>
<dbReference type="PANTHER" id="PTHR43649:SF31">
    <property type="entry name" value="SN-GLYCEROL-3-PHOSPHATE-BINDING PERIPLASMIC PROTEIN UGPB"/>
    <property type="match status" value="1"/>
</dbReference>
<dbReference type="Pfam" id="PF01547">
    <property type="entry name" value="SBP_bac_1"/>
    <property type="match status" value="1"/>
</dbReference>
<dbReference type="Proteomes" id="UP000316096">
    <property type="component" value="Unassembled WGS sequence"/>
</dbReference>
<dbReference type="Gene3D" id="3.40.190.10">
    <property type="entry name" value="Periplasmic binding protein-like II"/>
    <property type="match status" value="1"/>
</dbReference>
<evidence type="ECO:0000313" key="6">
    <source>
        <dbReference type="EMBL" id="TQL90495.1"/>
    </source>
</evidence>
<evidence type="ECO:0000313" key="7">
    <source>
        <dbReference type="Proteomes" id="UP000316096"/>
    </source>
</evidence>
<dbReference type="AlphaFoldDB" id="A0A543C0A1"/>
<organism evidence="6 7">
    <name type="scientific">Actinoallomurus bryophytorum</name>
    <dbReference type="NCBI Taxonomy" id="1490222"/>
    <lineage>
        <taxon>Bacteria</taxon>
        <taxon>Bacillati</taxon>
        <taxon>Actinomycetota</taxon>
        <taxon>Actinomycetes</taxon>
        <taxon>Streptosporangiales</taxon>
        <taxon>Thermomonosporaceae</taxon>
        <taxon>Actinoallomurus</taxon>
    </lineage>
</organism>
<feature type="chain" id="PRO_5021865016" evidence="5">
    <location>
        <begin position="36"/>
        <end position="463"/>
    </location>
</feature>
<dbReference type="EMBL" id="VFOZ01000002">
    <property type="protein sequence ID" value="TQL90495.1"/>
    <property type="molecule type" value="Genomic_DNA"/>
</dbReference>
<evidence type="ECO:0000256" key="1">
    <source>
        <dbReference type="ARBA" id="ARBA00004196"/>
    </source>
</evidence>
<dbReference type="InterPro" id="IPR006059">
    <property type="entry name" value="SBP"/>
</dbReference>
<dbReference type="PANTHER" id="PTHR43649">
    <property type="entry name" value="ARABINOSE-BINDING PROTEIN-RELATED"/>
    <property type="match status" value="1"/>
</dbReference>